<dbReference type="Proteomes" id="UP000807353">
    <property type="component" value="Unassembled WGS sequence"/>
</dbReference>
<dbReference type="InterPro" id="IPR032675">
    <property type="entry name" value="LRR_dom_sf"/>
</dbReference>
<gene>
    <name evidence="1" type="ORF">BDZ94DRAFT_1260512</name>
</gene>
<evidence type="ECO:0008006" key="3">
    <source>
        <dbReference type="Google" id="ProtNLM"/>
    </source>
</evidence>
<comment type="caution">
    <text evidence="1">The sequence shown here is derived from an EMBL/GenBank/DDBJ whole genome shotgun (WGS) entry which is preliminary data.</text>
</comment>
<proteinExistence type="predicted"/>
<dbReference type="Gene3D" id="3.80.10.10">
    <property type="entry name" value="Ribonuclease Inhibitor"/>
    <property type="match status" value="1"/>
</dbReference>
<evidence type="ECO:0000313" key="1">
    <source>
        <dbReference type="EMBL" id="KAF9462687.1"/>
    </source>
</evidence>
<accession>A0A9P5Y5P0</accession>
<name>A0A9P5Y5P0_9AGAR</name>
<evidence type="ECO:0000313" key="2">
    <source>
        <dbReference type="Proteomes" id="UP000807353"/>
    </source>
</evidence>
<dbReference type="AlphaFoldDB" id="A0A9P5Y5P0"/>
<dbReference type="EMBL" id="MU150269">
    <property type="protein sequence ID" value="KAF9462687.1"/>
    <property type="molecule type" value="Genomic_DNA"/>
</dbReference>
<protein>
    <recommendedName>
        <fullName evidence="3">F-box domain-containing protein</fullName>
    </recommendedName>
</protein>
<sequence length="553" mass="62007">MESPFIHVFDTNYVPTDDELKQIRQLIIQPSMQRDILDAEISRLQAQREQLNDFVTHHQALLSPIRRIPPDILQEIFVRCLPAKHNSIMSHREAPLLFGRVCSYWRNLSRATPELWASIHISVPELGHGENPEDDTVFVWAVSDWLGRSGALPLSLSVYESPLWRPVETGSNIMTCLRSVSSRWKHIDLSIYPFVSPISFALSAEQVPLLESFSIELHKDSSLYVNHPASPSNHGIFQAPRLRGLSICSSLLSTDTSVAWSHLTELIIAGKKRQLRIDIALAALERCKTLESCTLEFELPDRSLQIGSNTRNTRVTVPLLKTLAVRGGSNLGPFFDSLDFPMLLRFSFYLDFKGTAGSPFDCPQLYTFLGRSSTLDTLSLSALSFPRESLISCITGTPNISKLYLHGLGDQIWVEAIAQGISGIYYYLLDDQILSLLTPTSMKNALCPALKLIECDASLISDDVLLNFIQSRTILSSTYNIPRLKHVVFKLHGRKGDEAFSVPPEVLSGGSEVKVSYFIPDPPSPRTRYPRRGIFPEKDSRPRLTTPFGRCIS</sequence>
<reference evidence="1" key="1">
    <citation type="submission" date="2020-11" db="EMBL/GenBank/DDBJ databases">
        <authorList>
            <consortium name="DOE Joint Genome Institute"/>
            <person name="Ahrendt S."/>
            <person name="Riley R."/>
            <person name="Andreopoulos W."/>
            <person name="Labutti K."/>
            <person name="Pangilinan J."/>
            <person name="Ruiz-Duenas F.J."/>
            <person name="Barrasa J.M."/>
            <person name="Sanchez-Garcia M."/>
            <person name="Camarero S."/>
            <person name="Miyauchi S."/>
            <person name="Serrano A."/>
            <person name="Linde D."/>
            <person name="Babiker R."/>
            <person name="Drula E."/>
            <person name="Ayuso-Fernandez I."/>
            <person name="Pacheco R."/>
            <person name="Padilla G."/>
            <person name="Ferreira P."/>
            <person name="Barriuso J."/>
            <person name="Kellner H."/>
            <person name="Castanera R."/>
            <person name="Alfaro M."/>
            <person name="Ramirez L."/>
            <person name="Pisabarro A.G."/>
            <person name="Kuo A."/>
            <person name="Tritt A."/>
            <person name="Lipzen A."/>
            <person name="He G."/>
            <person name="Yan M."/>
            <person name="Ng V."/>
            <person name="Cullen D."/>
            <person name="Martin F."/>
            <person name="Rosso M.-N."/>
            <person name="Henrissat B."/>
            <person name="Hibbett D."/>
            <person name="Martinez A.T."/>
            <person name="Grigoriev I.V."/>
        </authorList>
    </citation>
    <scope>NUCLEOTIDE SEQUENCE</scope>
    <source>
        <strain evidence="1">CBS 247.69</strain>
    </source>
</reference>
<organism evidence="1 2">
    <name type="scientific">Collybia nuda</name>
    <dbReference type="NCBI Taxonomy" id="64659"/>
    <lineage>
        <taxon>Eukaryota</taxon>
        <taxon>Fungi</taxon>
        <taxon>Dikarya</taxon>
        <taxon>Basidiomycota</taxon>
        <taxon>Agaricomycotina</taxon>
        <taxon>Agaricomycetes</taxon>
        <taxon>Agaricomycetidae</taxon>
        <taxon>Agaricales</taxon>
        <taxon>Tricholomatineae</taxon>
        <taxon>Clitocybaceae</taxon>
        <taxon>Collybia</taxon>
    </lineage>
</organism>
<dbReference type="OrthoDB" id="3051815at2759"/>
<keyword evidence="2" id="KW-1185">Reference proteome</keyword>